<organism evidence="2 3">
    <name type="scientific">Halobacillus locisalis</name>
    <dbReference type="NCBI Taxonomy" id="220753"/>
    <lineage>
        <taxon>Bacteria</taxon>
        <taxon>Bacillati</taxon>
        <taxon>Bacillota</taxon>
        <taxon>Bacilli</taxon>
        <taxon>Bacillales</taxon>
        <taxon>Bacillaceae</taxon>
        <taxon>Halobacillus</taxon>
    </lineage>
</organism>
<protein>
    <submittedName>
        <fullName evidence="2">Uncharacterized protein</fullName>
    </submittedName>
</protein>
<proteinExistence type="predicted"/>
<gene>
    <name evidence="2" type="ORF">H0266_10520</name>
</gene>
<evidence type="ECO:0000313" key="2">
    <source>
        <dbReference type="EMBL" id="MBA2175330.1"/>
    </source>
</evidence>
<accession>A0A838CTK8</accession>
<dbReference type="Proteomes" id="UP000571017">
    <property type="component" value="Unassembled WGS sequence"/>
</dbReference>
<feature type="compositionally biased region" description="Basic and acidic residues" evidence="1">
    <location>
        <begin position="1"/>
        <end position="18"/>
    </location>
</feature>
<dbReference type="RefSeq" id="WP_181472351.1">
    <property type="nucleotide sequence ID" value="NZ_JACEFG010000002.1"/>
</dbReference>
<keyword evidence="3" id="KW-1185">Reference proteome</keyword>
<feature type="region of interest" description="Disordered" evidence="1">
    <location>
        <begin position="1"/>
        <end position="51"/>
    </location>
</feature>
<comment type="caution">
    <text evidence="2">The sequence shown here is derived from an EMBL/GenBank/DDBJ whole genome shotgun (WGS) entry which is preliminary data.</text>
</comment>
<name>A0A838CTK8_9BACI</name>
<evidence type="ECO:0000313" key="3">
    <source>
        <dbReference type="Proteomes" id="UP000571017"/>
    </source>
</evidence>
<dbReference type="EMBL" id="JACEFG010000002">
    <property type="protein sequence ID" value="MBA2175330.1"/>
    <property type="molecule type" value="Genomic_DNA"/>
</dbReference>
<dbReference type="AlphaFoldDB" id="A0A838CTK8"/>
<evidence type="ECO:0000256" key="1">
    <source>
        <dbReference type="SAM" id="MobiDB-lite"/>
    </source>
</evidence>
<sequence>MTVKDKVSPEEKAKEYVRNRQRRIKKSKSNQDGTSSLLKYLHEQRKEKKAL</sequence>
<feature type="compositionally biased region" description="Basic and acidic residues" evidence="1">
    <location>
        <begin position="40"/>
        <end position="51"/>
    </location>
</feature>
<feature type="compositionally biased region" description="Basic residues" evidence="1">
    <location>
        <begin position="19"/>
        <end position="28"/>
    </location>
</feature>
<reference evidence="2 3" key="1">
    <citation type="journal article" date="2004" name="Extremophiles">
        <title>Halobacillus locisalis sp. nov., a halophilic bacterium isolated from a marine solar saltern of the Yellow Sea in Korea.</title>
        <authorList>
            <person name="Yoon J.H."/>
            <person name="Kang K.H."/>
            <person name="Oh T.K."/>
            <person name="Park Y.H."/>
        </authorList>
    </citation>
    <scope>NUCLEOTIDE SEQUENCE [LARGE SCALE GENOMIC DNA]</scope>
    <source>
        <strain evidence="2 3">KCTC 3788</strain>
    </source>
</reference>